<feature type="region of interest" description="Disordered" evidence="1">
    <location>
        <begin position="254"/>
        <end position="316"/>
    </location>
</feature>
<reference evidence="2" key="1">
    <citation type="submission" date="2023-08" db="EMBL/GenBank/DDBJ databases">
        <title>Emergence of clinically-relevant ST2 carbapenem-resistant Acinetobacter baumannii strains in hospital sewages in Zhejiang, East of China.</title>
        <authorList>
            <person name="Kaichao C."/>
            <person name="Zhang R."/>
        </authorList>
    </citation>
    <scope>NUCLEOTIDE SEQUENCE</scope>
    <source>
        <strain evidence="2">M-SY-60</strain>
    </source>
</reference>
<dbReference type="EMBL" id="JAVIDA010000032">
    <property type="protein sequence ID" value="MDQ9073029.1"/>
    <property type="molecule type" value="Genomic_DNA"/>
</dbReference>
<feature type="compositionally biased region" description="Basic and acidic residues" evidence="1">
    <location>
        <begin position="263"/>
        <end position="279"/>
    </location>
</feature>
<evidence type="ECO:0000313" key="2">
    <source>
        <dbReference type="EMBL" id="MDQ9073029.1"/>
    </source>
</evidence>
<dbReference type="AlphaFoldDB" id="A0AAW8JMF8"/>
<protein>
    <recommendedName>
        <fullName evidence="4">DUF4347 domain-containing protein</fullName>
    </recommendedName>
</protein>
<evidence type="ECO:0008006" key="4">
    <source>
        <dbReference type="Google" id="ProtNLM"/>
    </source>
</evidence>
<proteinExistence type="predicted"/>
<gene>
    <name evidence="2" type="ORF">RFH51_16365</name>
</gene>
<evidence type="ECO:0000256" key="1">
    <source>
        <dbReference type="SAM" id="MobiDB-lite"/>
    </source>
</evidence>
<dbReference type="RefSeq" id="WP_308957180.1">
    <property type="nucleotide sequence ID" value="NZ_JAVICY010000035.1"/>
</dbReference>
<dbReference type="Proteomes" id="UP001243195">
    <property type="component" value="Unassembled WGS sequence"/>
</dbReference>
<accession>A0AAW8JMF8</accession>
<name>A0AAW8JMF8_9GAMM</name>
<comment type="caution">
    <text evidence="2">The sequence shown here is derived from an EMBL/GenBank/DDBJ whole genome shotgun (WGS) entry which is preliminary data.</text>
</comment>
<sequence>MAESALTGKNEPTHKIMCTSDVDYITVVGARTDTEFFLRSPGNEYRFINQGLRQVKLFPKTTSDLLIQNILVVFQHGYTATDIKIINEYTNDLGARIVYVKSIKEFILFLNQRIEKKRSVKSLVFFSHGLVGFISLRYEGTDENAGVFDKNSVNQVNKLIFDYDAEIVSYACRTGIGVDASSFNNSAEGKPELSLAQYIADTWMVTVKAYEKRSSYAKTYGTGSEIKEAEQAKTEIENYDNALKQYTAGKALQKPNKPVNYDQNKERLNSIAERTKNSDKTSSGPIMPLGAWHPPTSGDTPKGLKDGLQTYKPSKK</sequence>
<organism evidence="2 3">
    <name type="scientific">Acinetobacter gerneri</name>
    <dbReference type="NCBI Taxonomy" id="202952"/>
    <lineage>
        <taxon>Bacteria</taxon>
        <taxon>Pseudomonadati</taxon>
        <taxon>Pseudomonadota</taxon>
        <taxon>Gammaproteobacteria</taxon>
        <taxon>Moraxellales</taxon>
        <taxon>Moraxellaceae</taxon>
        <taxon>Acinetobacter</taxon>
    </lineage>
</organism>
<evidence type="ECO:0000313" key="3">
    <source>
        <dbReference type="Proteomes" id="UP001243195"/>
    </source>
</evidence>